<dbReference type="Pfam" id="PF11159">
    <property type="entry name" value="DUF2939"/>
    <property type="match status" value="1"/>
</dbReference>
<sequence>MNRKVVVGGMVIVAGLAAASYFSPYITLYQMRQAMQDKDGDRFSDFVDFPALRESFKGQMMAAMNTQTESMKDNPFAAFGAGLATMLVDKMVDSMISPAGVIAMMKTGSTNPVSARVETATENNAGTRSPDFTVRYHGWNRAVVHLDENKKDRAAFVLRREGLWSWKLAGVQMPDSLFSKK</sequence>
<evidence type="ECO:0000256" key="1">
    <source>
        <dbReference type="SAM" id="Phobius"/>
    </source>
</evidence>
<proteinExistence type="predicted"/>
<protein>
    <submittedName>
        <fullName evidence="2">DUF2939 domain-containing protein</fullName>
    </submittedName>
</protein>
<evidence type="ECO:0000313" key="3">
    <source>
        <dbReference type="Proteomes" id="UP000482155"/>
    </source>
</evidence>
<dbReference type="RefSeq" id="WP_163960711.1">
    <property type="nucleotide sequence ID" value="NZ_JAAIVB010000011.1"/>
</dbReference>
<keyword evidence="1" id="KW-1133">Transmembrane helix</keyword>
<dbReference type="Proteomes" id="UP000482155">
    <property type="component" value="Unassembled WGS sequence"/>
</dbReference>
<organism evidence="2 3">
    <name type="scientific">Noviherbaspirillum galbum</name>
    <dbReference type="NCBI Taxonomy" id="2709383"/>
    <lineage>
        <taxon>Bacteria</taxon>
        <taxon>Pseudomonadati</taxon>
        <taxon>Pseudomonadota</taxon>
        <taxon>Betaproteobacteria</taxon>
        <taxon>Burkholderiales</taxon>
        <taxon>Oxalobacteraceae</taxon>
        <taxon>Noviherbaspirillum</taxon>
    </lineage>
</organism>
<gene>
    <name evidence="2" type="ORF">G3574_03925</name>
</gene>
<comment type="caution">
    <text evidence="2">The sequence shown here is derived from an EMBL/GenBank/DDBJ whole genome shotgun (WGS) entry which is preliminary data.</text>
</comment>
<keyword evidence="3" id="KW-1185">Reference proteome</keyword>
<feature type="transmembrane region" description="Helical" evidence="1">
    <location>
        <begin position="6"/>
        <end position="28"/>
    </location>
</feature>
<name>A0A6B3SRD7_9BURK</name>
<reference evidence="2 3" key="1">
    <citation type="submission" date="2020-02" db="EMBL/GenBank/DDBJ databases">
        <authorList>
            <person name="Kim M.K."/>
        </authorList>
    </citation>
    <scope>NUCLEOTIDE SEQUENCE [LARGE SCALE GENOMIC DNA]</scope>
    <source>
        <strain evidence="2 3">17J57-3</strain>
    </source>
</reference>
<dbReference type="EMBL" id="JAAIVB010000011">
    <property type="protein sequence ID" value="NEX60219.1"/>
    <property type="molecule type" value="Genomic_DNA"/>
</dbReference>
<keyword evidence="1" id="KW-0812">Transmembrane</keyword>
<dbReference type="AlphaFoldDB" id="A0A6B3SRD7"/>
<accession>A0A6B3SRD7</accession>
<dbReference type="InterPro" id="IPR021330">
    <property type="entry name" value="DUF2939"/>
</dbReference>
<evidence type="ECO:0000313" key="2">
    <source>
        <dbReference type="EMBL" id="NEX60219.1"/>
    </source>
</evidence>
<keyword evidence="1" id="KW-0472">Membrane</keyword>